<dbReference type="EMBL" id="VSSQ01005211">
    <property type="protein sequence ID" value="MPM28277.1"/>
    <property type="molecule type" value="Genomic_DNA"/>
</dbReference>
<gene>
    <name evidence="1" type="ORF">SDC9_74797</name>
</gene>
<accession>A0A644YJ07</accession>
<comment type="caution">
    <text evidence="1">The sequence shown here is derived from an EMBL/GenBank/DDBJ whole genome shotgun (WGS) entry which is preliminary data.</text>
</comment>
<sequence>MSHCTSFKMEFADKRILYRAMRNLNLKPESRVWAEYSSHFGKKINFNGKIIGKLLTGTFEDINIFFTELDNRLIPNFESSSLLGEYLSKKSEILLYKIRKEYIKCAVNDFSDKLARLGISTQIQSETFGDIVSYTIRLGNYDKKYKVILNFDGDIEEKVEGISGQSCLNISKILENQLSSSEQFNRILTSEYEITVEDQVFQVFRVIE</sequence>
<dbReference type="AlphaFoldDB" id="A0A644YJ07"/>
<dbReference type="Pfam" id="PF11211">
    <property type="entry name" value="DUF2997"/>
    <property type="match status" value="1"/>
</dbReference>
<organism evidence="1">
    <name type="scientific">bioreactor metagenome</name>
    <dbReference type="NCBI Taxonomy" id="1076179"/>
    <lineage>
        <taxon>unclassified sequences</taxon>
        <taxon>metagenomes</taxon>
        <taxon>ecological metagenomes</taxon>
    </lineage>
</organism>
<proteinExistence type="predicted"/>
<evidence type="ECO:0000313" key="1">
    <source>
        <dbReference type="EMBL" id="MPM28277.1"/>
    </source>
</evidence>
<dbReference type="InterPro" id="IPR021375">
    <property type="entry name" value="DUF2997"/>
</dbReference>
<evidence type="ECO:0008006" key="2">
    <source>
        <dbReference type="Google" id="ProtNLM"/>
    </source>
</evidence>
<reference evidence="1" key="1">
    <citation type="submission" date="2019-08" db="EMBL/GenBank/DDBJ databases">
        <authorList>
            <person name="Kucharzyk K."/>
            <person name="Murdoch R.W."/>
            <person name="Higgins S."/>
            <person name="Loffler F."/>
        </authorList>
    </citation>
    <scope>NUCLEOTIDE SEQUENCE</scope>
</reference>
<protein>
    <recommendedName>
        <fullName evidence="2">DUF2997 domain-containing protein</fullName>
    </recommendedName>
</protein>
<name>A0A644YJ07_9ZZZZ</name>